<organism evidence="2 3">
    <name type="scientific">Phaeodactylibacter luteus</name>
    <dbReference type="NCBI Taxonomy" id="1564516"/>
    <lineage>
        <taxon>Bacteria</taxon>
        <taxon>Pseudomonadati</taxon>
        <taxon>Bacteroidota</taxon>
        <taxon>Saprospiria</taxon>
        <taxon>Saprospirales</taxon>
        <taxon>Haliscomenobacteraceae</taxon>
        <taxon>Phaeodactylibacter</taxon>
    </lineage>
</organism>
<keyword evidence="1" id="KW-1133">Transmembrane helix</keyword>
<accession>A0A5C6RHS1</accession>
<keyword evidence="1" id="KW-0812">Transmembrane</keyword>
<name>A0A5C6RHS1_9BACT</name>
<evidence type="ECO:0000313" key="3">
    <source>
        <dbReference type="Proteomes" id="UP000321580"/>
    </source>
</evidence>
<comment type="caution">
    <text evidence="2">The sequence shown here is derived from an EMBL/GenBank/DDBJ whole genome shotgun (WGS) entry which is preliminary data.</text>
</comment>
<dbReference type="Proteomes" id="UP000321580">
    <property type="component" value="Unassembled WGS sequence"/>
</dbReference>
<sequence length="205" mass="24056">MEWWEKILAYLVQPVSIAAVLAYFGKRLVEQYLNKRVETYKAELKHETDLAIAETRHEHEKTQFRFTKLHEIRLEVAKEMVSRLVDLRVLFKKELIDIASGIISLEKDETIWEALHEKLTAFEIYYIKHRMFLTSEAGEKIEDFLRLLNHTNTANLNASYFIASGQEELSNQGVKEKTEVTTIVNVSIPRAIQEVEQGIREMMEW</sequence>
<evidence type="ECO:0000256" key="1">
    <source>
        <dbReference type="SAM" id="Phobius"/>
    </source>
</evidence>
<keyword evidence="1" id="KW-0472">Membrane</keyword>
<feature type="transmembrane region" description="Helical" evidence="1">
    <location>
        <begin position="7"/>
        <end position="25"/>
    </location>
</feature>
<keyword evidence="3" id="KW-1185">Reference proteome</keyword>
<evidence type="ECO:0000313" key="2">
    <source>
        <dbReference type="EMBL" id="TXB61717.1"/>
    </source>
</evidence>
<reference evidence="2 3" key="1">
    <citation type="submission" date="2019-08" db="EMBL/GenBank/DDBJ databases">
        <title>Genome of Phaeodactylibacter luteus.</title>
        <authorList>
            <person name="Bowman J.P."/>
        </authorList>
    </citation>
    <scope>NUCLEOTIDE SEQUENCE [LARGE SCALE GENOMIC DNA]</scope>
    <source>
        <strain evidence="2 3">KCTC 42180</strain>
    </source>
</reference>
<dbReference type="AlphaFoldDB" id="A0A5C6RHS1"/>
<protein>
    <submittedName>
        <fullName evidence="2">Uncharacterized protein</fullName>
    </submittedName>
</protein>
<dbReference type="EMBL" id="VOOR01000047">
    <property type="protein sequence ID" value="TXB61717.1"/>
    <property type="molecule type" value="Genomic_DNA"/>
</dbReference>
<gene>
    <name evidence="2" type="ORF">FRY97_17610</name>
</gene>
<dbReference type="RefSeq" id="WP_147168886.1">
    <property type="nucleotide sequence ID" value="NZ_VOOR01000047.1"/>
</dbReference>
<proteinExistence type="predicted"/>